<dbReference type="PROSITE" id="PS50011">
    <property type="entry name" value="PROTEIN_KINASE_DOM"/>
    <property type="match status" value="1"/>
</dbReference>
<dbReference type="SUPFAM" id="SSF56112">
    <property type="entry name" value="Protein kinase-like (PK-like)"/>
    <property type="match status" value="1"/>
</dbReference>
<dbReference type="STRING" id="4795.A0A225VMN4"/>
<dbReference type="AlphaFoldDB" id="A0A225VMN4"/>
<keyword evidence="4" id="KW-1185">Reference proteome</keyword>
<dbReference type="InterPro" id="IPR051681">
    <property type="entry name" value="Ser/Thr_Kinases-Pseudokinases"/>
</dbReference>
<dbReference type="Gene3D" id="1.10.510.10">
    <property type="entry name" value="Transferase(Phosphotransferase) domain 1"/>
    <property type="match status" value="1"/>
</dbReference>
<keyword evidence="3" id="KW-0808">Transferase</keyword>
<accession>A0A225VMN4</accession>
<keyword evidence="1" id="KW-0472">Membrane</keyword>
<dbReference type="Proteomes" id="UP000198211">
    <property type="component" value="Unassembled WGS sequence"/>
</dbReference>
<feature type="transmembrane region" description="Helical" evidence="1">
    <location>
        <begin position="113"/>
        <end position="134"/>
    </location>
</feature>
<dbReference type="InterPro" id="IPR008266">
    <property type="entry name" value="Tyr_kinase_AS"/>
</dbReference>
<dbReference type="EMBL" id="NBNE01003863">
    <property type="protein sequence ID" value="OWZ06673.1"/>
    <property type="molecule type" value="Genomic_DNA"/>
</dbReference>
<evidence type="ECO:0000313" key="3">
    <source>
        <dbReference type="EMBL" id="OWZ06673.1"/>
    </source>
</evidence>
<organism evidence="3 4">
    <name type="scientific">Phytophthora megakarya</name>
    <dbReference type="NCBI Taxonomy" id="4795"/>
    <lineage>
        <taxon>Eukaryota</taxon>
        <taxon>Sar</taxon>
        <taxon>Stramenopiles</taxon>
        <taxon>Oomycota</taxon>
        <taxon>Peronosporomycetes</taxon>
        <taxon>Peronosporales</taxon>
        <taxon>Peronosporaceae</taxon>
        <taxon>Phytophthora</taxon>
    </lineage>
</organism>
<name>A0A225VMN4_9STRA</name>
<protein>
    <submittedName>
        <fullName evidence="3">TKL protein kinase</fullName>
    </submittedName>
</protein>
<dbReference type="InterPro" id="IPR000719">
    <property type="entry name" value="Prot_kinase_dom"/>
</dbReference>
<dbReference type="PANTHER" id="PTHR44329:SF214">
    <property type="entry name" value="PROTEIN KINASE DOMAIN-CONTAINING PROTEIN"/>
    <property type="match status" value="1"/>
</dbReference>
<dbReference type="PIRSF" id="PIRSF000654">
    <property type="entry name" value="Integrin-linked_kinase"/>
    <property type="match status" value="1"/>
</dbReference>
<keyword evidence="3" id="KW-0418">Kinase</keyword>
<evidence type="ECO:0000313" key="4">
    <source>
        <dbReference type="Proteomes" id="UP000198211"/>
    </source>
</evidence>
<sequence length="285" mass="31897">MSNGATERKPARFIAEQEIQRDPESLSSGSLSKVYRGIWCGVKVVIKYVEVKTKEDMRSFLQEDKIWHMARHPNVVTYYGCHLPRPCFFVSEEALNGSSINFIAKEKERKRSVMWGLMHGAALGLVFLHGHMIIHGDLACRNILVDANGVAKLGDFGMSSLNGYIPTTYAGPIQWTAPECVVRNQAPSIQSDTYSLGMCIIEAATGRDPWGSLSDIEVYYKLDHQEFLTQPAELSDDQWRLVTSLCAFEPSQRCSLDEAVTQLKLFANAEANALQALSKFRRSSI</sequence>
<keyword evidence="1" id="KW-1133">Transmembrane helix</keyword>
<dbReference type="GO" id="GO:0004674">
    <property type="term" value="F:protein serine/threonine kinase activity"/>
    <property type="evidence" value="ECO:0007669"/>
    <property type="project" value="TreeGrafter"/>
</dbReference>
<proteinExistence type="predicted"/>
<dbReference type="PANTHER" id="PTHR44329">
    <property type="entry name" value="SERINE/THREONINE-PROTEIN KINASE TNNI3K-RELATED"/>
    <property type="match status" value="1"/>
</dbReference>
<dbReference type="InterPro" id="IPR011009">
    <property type="entry name" value="Kinase-like_dom_sf"/>
</dbReference>
<gene>
    <name evidence="3" type="ORF">PHMEG_00021045</name>
</gene>
<evidence type="ECO:0000256" key="1">
    <source>
        <dbReference type="SAM" id="Phobius"/>
    </source>
</evidence>
<dbReference type="Pfam" id="PF07714">
    <property type="entry name" value="PK_Tyr_Ser-Thr"/>
    <property type="match status" value="1"/>
</dbReference>
<reference evidence="4" key="1">
    <citation type="submission" date="2017-03" db="EMBL/GenBank/DDBJ databases">
        <title>Phytopthora megakarya and P. palmivora, two closely related causual agents of cacao black pod achieved similar genome size and gene model numbers by different mechanisms.</title>
        <authorList>
            <person name="Ali S."/>
            <person name="Shao J."/>
            <person name="Larry D.J."/>
            <person name="Kronmiller B."/>
            <person name="Shen D."/>
            <person name="Strem M.D."/>
            <person name="Melnick R.L."/>
            <person name="Guiltinan M.J."/>
            <person name="Tyler B.M."/>
            <person name="Meinhardt L.W."/>
            <person name="Bailey B.A."/>
        </authorList>
    </citation>
    <scope>NUCLEOTIDE SEQUENCE [LARGE SCALE GENOMIC DNA]</scope>
    <source>
        <strain evidence="4">zdho120</strain>
    </source>
</reference>
<feature type="domain" description="Protein kinase" evidence="2">
    <location>
        <begin position="20"/>
        <end position="266"/>
    </location>
</feature>
<dbReference type="PROSITE" id="PS00109">
    <property type="entry name" value="PROTEIN_KINASE_TYR"/>
    <property type="match status" value="1"/>
</dbReference>
<dbReference type="GO" id="GO:0005524">
    <property type="term" value="F:ATP binding"/>
    <property type="evidence" value="ECO:0007669"/>
    <property type="project" value="InterPro"/>
</dbReference>
<evidence type="ECO:0000259" key="2">
    <source>
        <dbReference type="PROSITE" id="PS50011"/>
    </source>
</evidence>
<dbReference type="OrthoDB" id="104276at2759"/>
<comment type="caution">
    <text evidence="3">The sequence shown here is derived from an EMBL/GenBank/DDBJ whole genome shotgun (WGS) entry which is preliminary data.</text>
</comment>
<dbReference type="InterPro" id="IPR001245">
    <property type="entry name" value="Ser-Thr/Tyr_kinase_cat_dom"/>
</dbReference>
<keyword evidence="1" id="KW-0812">Transmembrane</keyword>
<dbReference type="Gene3D" id="3.30.200.20">
    <property type="entry name" value="Phosphorylase Kinase, domain 1"/>
    <property type="match status" value="1"/>
</dbReference>